<organism evidence="3 5">
    <name type="scientific">Adineta ricciae</name>
    <name type="common">Rotifer</name>
    <dbReference type="NCBI Taxonomy" id="249248"/>
    <lineage>
        <taxon>Eukaryota</taxon>
        <taxon>Metazoa</taxon>
        <taxon>Spiralia</taxon>
        <taxon>Gnathifera</taxon>
        <taxon>Rotifera</taxon>
        <taxon>Eurotatoria</taxon>
        <taxon>Bdelloidea</taxon>
        <taxon>Adinetida</taxon>
        <taxon>Adinetidae</taxon>
        <taxon>Adineta</taxon>
    </lineage>
</organism>
<comment type="caution">
    <text evidence="3">The sequence shown here is derived from an EMBL/GenBank/DDBJ whole genome shotgun (WGS) entry which is preliminary data.</text>
</comment>
<evidence type="ECO:0000313" key="3">
    <source>
        <dbReference type="EMBL" id="CAF1467620.1"/>
    </source>
</evidence>
<dbReference type="AlphaFoldDB" id="A0A815QSM5"/>
<evidence type="ECO:0000313" key="2">
    <source>
        <dbReference type="EMBL" id="CAF0862058.1"/>
    </source>
</evidence>
<protein>
    <submittedName>
        <fullName evidence="3">Uncharacterized protein</fullName>
    </submittedName>
</protein>
<reference evidence="3" key="1">
    <citation type="submission" date="2021-02" db="EMBL/GenBank/DDBJ databases">
        <authorList>
            <person name="Nowell W R."/>
        </authorList>
    </citation>
    <scope>NUCLEOTIDE SEQUENCE</scope>
</reference>
<sequence>MGNRSERINHASVSEPWAVTQWTEYVAPVVPAQRHNRPVAPSNQNLMMRGSPGYNPYLNRRGPGIRQQHAKYNMSPFRGGNVIRVPVNRHGRH</sequence>
<feature type="region of interest" description="Disordered" evidence="1">
    <location>
        <begin position="35"/>
        <end position="62"/>
    </location>
</feature>
<dbReference type="EMBL" id="CAJNOR010000270">
    <property type="protein sequence ID" value="CAF0862058.1"/>
    <property type="molecule type" value="Genomic_DNA"/>
</dbReference>
<evidence type="ECO:0000313" key="5">
    <source>
        <dbReference type="Proteomes" id="UP000663852"/>
    </source>
</evidence>
<keyword evidence="4" id="KW-1185">Reference proteome</keyword>
<proteinExistence type="predicted"/>
<accession>A0A815QSM5</accession>
<dbReference type="EMBL" id="CAJNOJ010000494">
    <property type="protein sequence ID" value="CAF1467620.1"/>
    <property type="molecule type" value="Genomic_DNA"/>
</dbReference>
<evidence type="ECO:0000313" key="4">
    <source>
        <dbReference type="Proteomes" id="UP000663828"/>
    </source>
</evidence>
<evidence type="ECO:0000256" key="1">
    <source>
        <dbReference type="SAM" id="MobiDB-lite"/>
    </source>
</evidence>
<gene>
    <name evidence="3" type="ORF">EDS130_LOCUS40573</name>
    <name evidence="2" type="ORF">XAT740_LOCUS6042</name>
</gene>
<dbReference type="Proteomes" id="UP000663852">
    <property type="component" value="Unassembled WGS sequence"/>
</dbReference>
<name>A0A815QSM5_ADIRI</name>
<dbReference type="Proteomes" id="UP000663828">
    <property type="component" value="Unassembled WGS sequence"/>
</dbReference>